<proteinExistence type="predicted"/>
<gene>
    <name evidence="3" type="ORF">ABOD76_01790</name>
</gene>
<dbReference type="InterPro" id="IPR027417">
    <property type="entry name" value="P-loop_NTPase"/>
</dbReference>
<dbReference type="Gene3D" id="1.25.40.10">
    <property type="entry name" value="Tetratricopeptide repeat domain"/>
    <property type="match status" value="3"/>
</dbReference>
<dbReference type="Pfam" id="PF03704">
    <property type="entry name" value="BTAD"/>
    <property type="match status" value="1"/>
</dbReference>
<dbReference type="InterPro" id="IPR051677">
    <property type="entry name" value="AfsR-DnrI-RedD_regulator"/>
</dbReference>
<protein>
    <submittedName>
        <fullName evidence="3">BTAD domain-containing putative transcriptional regulator</fullName>
    </submittedName>
</protein>
<feature type="region of interest" description="Disordered" evidence="1">
    <location>
        <begin position="1093"/>
        <end position="1125"/>
    </location>
</feature>
<dbReference type="InterPro" id="IPR005158">
    <property type="entry name" value="BTAD"/>
</dbReference>
<reference evidence="3" key="1">
    <citation type="submission" date="2024-06" db="EMBL/GenBank/DDBJ databases">
        <title>Draft Genome Sequence of Deinococcus sonorensis Type Strain KR-87, a Biofilm Producing Representative of the Genus Deinococcus.</title>
        <authorList>
            <person name="Boren L.S."/>
            <person name="Grosso R.A."/>
            <person name="Hugenberg-Cox A.N."/>
            <person name="Hill J.T.E."/>
            <person name="Albert C.M."/>
            <person name="Tuohy J.M."/>
        </authorList>
    </citation>
    <scope>NUCLEOTIDE SEQUENCE</scope>
    <source>
        <strain evidence="3">KR-87</strain>
        <plasmid evidence="3">pDson01</plasmid>
    </source>
</reference>
<dbReference type="InterPro" id="IPR011990">
    <property type="entry name" value="TPR-like_helical_dom_sf"/>
</dbReference>
<dbReference type="PANTHER" id="PTHR35807">
    <property type="entry name" value="TRANSCRIPTIONAL REGULATOR REDD-RELATED"/>
    <property type="match status" value="1"/>
</dbReference>
<dbReference type="SUPFAM" id="SSF48452">
    <property type="entry name" value="TPR-like"/>
    <property type="match status" value="2"/>
</dbReference>
<name>A0AAU7U5T2_9DEIO</name>
<evidence type="ECO:0000313" key="3">
    <source>
        <dbReference type="EMBL" id="XBV83809.1"/>
    </source>
</evidence>
<feature type="domain" description="Bacterial transcriptional activator" evidence="2">
    <location>
        <begin position="96"/>
        <end position="227"/>
    </location>
</feature>
<dbReference type="SMART" id="SM01043">
    <property type="entry name" value="BTAD"/>
    <property type="match status" value="1"/>
</dbReference>
<keyword evidence="3" id="KW-0614">Plasmid</keyword>
<dbReference type="SMART" id="SM00028">
    <property type="entry name" value="TPR"/>
    <property type="match status" value="4"/>
</dbReference>
<organism evidence="3">
    <name type="scientific">Deinococcus sonorensis KR-87</name>
    <dbReference type="NCBI Taxonomy" id="694439"/>
    <lineage>
        <taxon>Bacteria</taxon>
        <taxon>Thermotogati</taxon>
        <taxon>Deinococcota</taxon>
        <taxon>Deinococci</taxon>
        <taxon>Deinococcales</taxon>
        <taxon>Deinococcaceae</taxon>
        <taxon>Deinococcus</taxon>
    </lineage>
</organism>
<dbReference type="InterPro" id="IPR019734">
    <property type="entry name" value="TPR_rpt"/>
</dbReference>
<evidence type="ECO:0000256" key="1">
    <source>
        <dbReference type="SAM" id="MobiDB-lite"/>
    </source>
</evidence>
<accession>A0AAU7U5T2</accession>
<dbReference type="EMBL" id="CP158297">
    <property type="protein sequence ID" value="XBV83809.1"/>
    <property type="molecule type" value="Genomic_DNA"/>
</dbReference>
<dbReference type="KEGG" id="dsc:ABOD76_01790"/>
<sequence>MNSRPIWQLEVLGKPRLVGPGGQVVRLEGGTLAVLTYVALEGPTPRSRLAGLLWPDTLEGAARNNLVHLIRRLNRACGEVILRADDAVGLSEHLWVDAPALLAGEAPGTWTGGPLLDGVEFDDRPDLADWLLMWRERLDAVRAGRLAAAASQQEDAGDLAGALATATRLLDLNGVSEEAHRRVMRLHYLAGDRGAALAAFERCRSVLQREFGTEPLPETLALAREIERGVPPAPAAPVRPRIPLSVLRPPSLIGREAEWARMEDAWAAGQFIVLAGEGGLGKSRLARDFAASKGDVVELEGRPGDALVPYSTTTRSLRRLLARAPQLTLDPWMRTSLSRLLPELLDGTAGPPEDPDQHLHAAIHQVFQAGLTEVSAVVYDDLHLADPASIEAMFVLLSSAFPLGQPGRVPRLIATARPGELPAATAEVFAQLARAGMGVRLDLTPLGAAAVTQLLQDLEVSAVRALGPQLARFTGGNPLFVLETVKHLIENPRADGGLPVAARVSQLIEGRLARLSPAALGTARGAAVLQSDVRIELVAAVLGAPLLDTAAAWEELEAAQVMDGERFSHDLVQETVLAGLPHAVRRLLNRSAARVLEREGASAARVARHWLEGGDDEKAAPHLLAAAEQAQRQGRLREAAAFCEQAADLFERFGRADEAFEAIYAAMRLSVEVSYQAELQRLGERLSALARTATQHARAYEARMHRLYEQRDWPGLEALSGATLNRAEEVNDRPLQAVCHEALAAVTLFSGRLDEARHHLSRLGQLGAELDDLRLRALTHLGLGRVEGLGQRRAALAHFEQALALYADVAGDPTGRVAALVKLAVTWHELGLALPALDAARRAEEVLGTLDADSYYQLAGAHSTFLAEHALGNSSAALATVRRALALHGQHQEWWRSVLHLDLAQVYLTVGAVELARAEVRAVAERADLQPPDEPRRLLLEAQTLTRRGERADAVFAAALAHPITRLNPYEHARLLIARGPTLPARQALLDAQAALQLAQAAELGGVQVAALTRRAQAHLALGDLHQAVQDSASARQLCDTFTPELPLGEVMRTHAAALDALGDPQAAQAHEAAQAWLQHAAQQVPEEFRTGFLAAHGQAGVPGPPSPDAAPSGAPQEDAGAYRG</sequence>
<geneLocation type="plasmid" evidence="3">
    <name>pDson01</name>
</geneLocation>
<evidence type="ECO:0000259" key="2">
    <source>
        <dbReference type="SMART" id="SM01043"/>
    </source>
</evidence>
<dbReference type="RefSeq" id="WP_350241567.1">
    <property type="nucleotide sequence ID" value="NZ_CP158297.1"/>
</dbReference>
<dbReference type="SUPFAM" id="SSF52540">
    <property type="entry name" value="P-loop containing nucleoside triphosphate hydrolases"/>
    <property type="match status" value="1"/>
</dbReference>
<dbReference type="AlphaFoldDB" id="A0AAU7U5T2"/>